<dbReference type="PANTHER" id="PTHR43085:SF15">
    <property type="entry name" value="2-DEHYDRO-3-DEOXYGLUCONOKINASE"/>
    <property type="match status" value="1"/>
</dbReference>
<keyword evidence="2" id="KW-0808">Transferase</keyword>
<proteinExistence type="inferred from homology"/>
<evidence type="ECO:0000259" key="4">
    <source>
        <dbReference type="Pfam" id="PF00294"/>
    </source>
</evidence>
<keyword evidence="3 5" id="KW-0418">Kinase</keyword>
<dbReference type="SUPFAM" id="SSF53613">
    <property type="entry name" value="Ribokinase-like"/>
    <property type="match status" value="1"/>
</dbReference>
<keyword evidence="6" id="KW-1185">Reference proteome</keyword>
<dbReference type="EMBL" id="FOGU01000005">
    <property type="protein sequence ID" value="SES07303.1"/>
    <property type="molecule type" value="Genomic_DNA"/>
</dbReference>
<dbReference type="InterPro" id="IPR029056">
    <property type="entry name" value="Ribokinase-like"/>
</dbReference>
<dbReference type="CDD" id="cd01166">
    <property type="entry name" value="KdgK"/>
    <property type="match status" value="1"/>
</dbReference>
<dbReference type="AlphaFoldDB" id="A0A1H9UE09"/>
<dbReference type="InterPro" id="IPR002173">
    <property type="entry name" value="Carboh/pur_kinase_PfkB_CS"/>
</dbReference>
<evidence type="ECO:0000256" key="3">
    <source>
        <dbReference type="ARBA" id="ARBA00022777"/>
    </source>
</evidence>
<dbReference type="STRING" id="641238.SAMN04490244_105201"/>
<evidence type="ECO:0000256" key="1">
    <source>
        <dbReference type="ARBA" id="ARBA00010688"/>
    </source>
</evidence>
<evidence type="ECO:0000256" key="2">
    <source>
        <dbReference type="ARBA" id="ARBA00022679"/>
    </source>
</evidence>
<dbReference type="GO" id="GO:0006974">
    <property type="term" value="P:DNA damage response"/>
    <property type="evidence" value="ECO:0007669"/>
    <property type="project" value="TreeGrafter"/>
</dbReference>
<dbReference type="Pfam" id="PF00294">
    <property type="entry name" value="PfkB"/>
    <property type="match status" value="1"/>
</dbReference>
<dbReference type="GO" id="GO:0019698">
    <property type="term" value="P:D-galacturonate catabolic process"/>
    <property type="evidence" value="ECO:0007669"/>
    <property type="project" value="TreeGrafter"/>
</dbReference>
<accession>A0A1H9UE09</accession>
<dbReference type="Gene3D" id="3.40.1190.20">
    <property type="match status" value="1"/>
</dbReference>
<protein>
    <submittedName>
        <fullName evidence="5">2-keto-3-deoxygluconate kinase</fullName>
    </submittedName>
</protein>
<dbReference type="Proteomes" id="UP000198885">
    <property type="component" value="Unassembled WGS sequence"/>
</dbReference>
<name>A0A1H9UE09_9RHOB</name>
<sequence>MTRSLLTVGECMVEVAPAEGDLFRVGYAGDTLNTAWYARRLLGDDWDVSFATKVGTDAVSDRMVAFFGEVGIGTDAVARHDSRGVGLYMIQLQDGERSFSYWRDTSAARTLGDDPAWLDRVFEGRDLILFSGITLAILSEKGRGALCAALARARAAGSRIAFDTNLRPRLWSGPDEMKSATAEGAAVSDIVLPSFDEETGLHGDGTPDDTIARYRQAGASCVVVKNGTGTLHAWEASEGTLTLDPVPAPKVVDTTAAGDSFNAGFLCPLMQGASLKAAAETAMDLSARVVQGRGALVDVWSEAG</sequence>
<dbReference type="InterPro" id="IPR011611">
    <property type="entry name" value="PfkB_dom"/>
</dbReference>
<organism evidence="5 6">
    <name type="scientific">Tranquillimonas rosea</name>
    <dbReference type="NCBI Taxonomy" id="641238"/>
    <lineage>
        <taxon>Bacteria</taxon>
        <taxon>Pseudomonadati</taxon>
        <taxon>Pseudomonadota</taxon>
        <taxon>Alphaproteobacteria</taxon>
        <taxon>Rhodobacterales</taxon>
        <taxon>Roseobacteraceae</taxon>
        <taxon>Tranquillimonas</taxon>
    </lineage>
</organism>
<dbReference type="RefSeq" id="WP_235859837.1">
    <property type="nucleotide sequence ID" value="NZ_CBDDGO010000004.1"/>
</dbReference>
<gene>
    <name evidence="5" type="ORF">SAMN04490244_105201</name>
</gene>
<dbReference type="GO" id="GO:0005829">
    <property type="term" value="C:cytosol"/>
    <property type="evidence" value="ECO:0007669"/>
    <property type="project" value="TreeGrafter"/>
</dbReference>
<evidence type="ECO:0000313" key="6">
    <source>
        <dbReference type="Proteomes" id="UP000198885"/>
    </source>
</evidence>
<comment type="similarity">
    <text evidence="1">Belongs to the carbohydrate kinase PfkB family.</text>
</comment>
<dbReference type="GO" id="GO:0042840">
    <property type="term" value="P:D-glucuronate catabolic process"/>
    <property type="evidence" value="ECO:0007669"/>
    <property type="project" value="TreeGrafter"/>
</dbReference>
<dbReference type="GO" id="GO:0008673">
    <property type="term" value="F:2-dehydro-3-deoxygluconokinase activity"/>
    <property type="evidence" value="ECO:0007669"/>
    <property type="project" value="TreeGrafter"/>
</dbReference>
<dbReference type="InterPro" id="IPR050306">
    <property type="entry name" value="PfkB_Carbo_kinase"/>
</dbReference>
<feature type="domain" description="Carbohydrate kinase PfkB" evidence="4">
    <location>
        <begin position="5"/>
        <end position="296"/>
    </location>
</feature>
<reference evidence="5 6" key="1">
    <citation type="submission" date="2016-10" db="EMBL/GenBank/DDBJ databases">
        <authorList>
            <person name="de Groot N.N."/>
        </authorList>
    </citation>
    <scope>NUCLEOTIDE SEQUENCE [LARGE SCALE GENOMIC DNA]</scope>
    <source>
        <strain evidence="5 6">DSM 23042</strain>
    </source>
</reference>
<dbReference type="PANTHER" id="PTHR43085">
    <property type="entry name" value="HEXOKINASE FAMILY MEMBER"/>
    <property type="match status" value="1"/>
</dbReference>
<dbReference type="PROSITE" id="PS00584">
    <property type="entry name" value="PFKB_KINASES_2"/>
    <property type="match status" value="1"/>
</dbReference>
<evidence type="ECO:0000313" key="5">
    <source>
        <dbReference type="EMBL" id="SES07303.1"/>
    </source>
</evidence>